<comment type="similarity">
    <text evidence="1">Belongs to the ParB family.</text>
</comment>
<dbReference type="PANTHER" id="PTHR33375">
    <property type="entry name" value="CHROMOSOME-PARTITIONING PROTEIN PARB-RELATED"/>
    <property type="match status" value="1"/>
</dbReference>
<dbReference type="InterPro" id="IPR037972">
    <property type="entry name" value="RepB_N"/>
</dbReference>
<dbReference type="SUPFAM" id="SSF109709">
    <property type="entry name" value="KorB DNA-binding domain-like"/>
    <property type="match status" value="1"/>
</dbReference>
<dbReference type="EMBL" id="CABVQC010000088">
    <property type="protein sequence ID" value="VWC49241.1"/>
    <property type="molecule type" value="Genomic_DNA"/>
</dbReference>
<dbReference type="CDD" id="cd16405">
    <property type="entry name" value="RepB_like_N"/>
    <property type="match status" value="1"/>
</dbReference>
<dbReference type="GO" id="GO:0003677">
    <property type="term" value="F:DNA binding"/>
    <property type="evidence" value="ECO:0007669"/>
    <property type="project" value="InterPro"/>
</dbReference>
<evidence type="ECO:0000256" key="3">
    <source>
        <dbReference type="SAM" id="MobiDB-lite"/>
    </source>
</evidence>
<feature type="region of interest" description="Disordered" evidence="3">
    <location>
        <begin position="24"/>
        <end position="44"/>
    </location>
</feature>
<accession>A0A6P2SH63</accession>
<dbReference type="InterPro" id="IPR004437">
    <property type="entry name" value="ParB/RepB/Spo0J"/>
</dbReference>
<protein>
    <submittedName>
        <fullName evidence="5">Nucleoid occlusion protein</fullName>
    </submittedName>
</protein>
<feature type="domain" description="ParB-like N-terminal" evidence="4">
    <location>
        <begin position="89"/>
        <end position="200"/>
    </location>
</feature>
<reference evidence="5 6" key="1">
    <citation type="submission" date="2019-09" db="EMBL/GenBank/DDBJ databases">
        <authorList>
            <person name="Depoorter E."/>
        </authorList>
    </citation>
    <scope>NUCLEOTIDE SEQUENCE [LARGE SCALE GENOMIC DNA]</scope>
    <source>
        <strain evidence="5">LMG 13014</strain>
    </source>
</reference>
<name>A0A6P2SH63_9BURK</name>
<evidence type="ECO:0000259" key="4">
    <source>
        <dbReference type="SMART" id="SM00470"/>
    </source>
</evidence>
<keyword evidence="2" id="KW-0175">Coiled coil</keyword>
<dbReference type="InterPro" id="IPR003115">
    <property type="entry name" value="ParB_N"/>
</dbReference>
<dbReference type="InterPro" id="IPR036086">
    <property type="entry name" value="ParB/Sulfiredoxin_sf"/>
</dbReference>
<feature type="coiled-coil region" evidence="2">
    <location>
        <begin position="58"/>
        <end position="85"/>
    </location>
</feature>
<dbReference type="Gene3D" id="1.10.10.2830">
    <property type="match status" value="1"/>
</dbReference>
<dbReference type="Proteomes" id="UP000494261">
    <property type="component" value="Unassembled WGS sequence"/>
</dbReference>
<dbReference type="Pfam" id="PF18090">
    <property type="entry name" value="SoPB_HTH"/>
    <property type="match status" value="1"/>
</dbReference>
<dbReference type="RefSeq" id="WP_175026240.1">
    <property type="nucleotide sequence ID" value="NZ_CABVQC010000088.1"/>
</dbReference>
<gene>
    <name evidence="5" type="primary">noc</name>
    <name evidence="5" type="ORF">BLA13014_07573</name>
</gene>
<dbReference type="AlphaFoldDB" id="A0A6P2SH63"/>
<feature type="compositionally biased region" description="Basic and acidic residues" evidence="3">
    <location>
        <begin position="34"/>
        <end position="44"/>
    </location>
</feature>
<dbReference type="GO" id="GO:0005694">
    <property type="term" value="C:chromosome"/>
    <property type="evidence" value="ECO:0007669"/>
    <property type="project" value="TreeGrafter"/>
</dbReference>
<proteinExistence type="inferred from homology"/>
<dbReference type="SUPFAM" id="SSF110849">
    <property type="entry name" value="ParB/Sulfiredoxin"/>
    <property type="match status" value="1"/>
</dbReference>
<dbReference type="NCBIfam" id="TIGR00180">
    <property type="entry name" value="parB_part"/>
    <property type="match status" value="1"/>
</dbReference>
<dbReference type="PANTHER" id="PTHR33375:SF1">
    <property type="entry name" value="CHROMOSOME-PARTITIONING PROTEIN PARB-RELATED"/>
    <property type="match status" value="1"/>
</dbReference>
<evidence type="ECO:0000256" key="2">
    <source>
        <dbReference type="SAM" id="Coils"/>
    </source>
</evidence>
<sequence length="360" mass="39450">MGSNKRTKIGDMVAGIDMSAFEKRGAAETPAAKAEPKPVNEGRRHTGVGLVMGAIADKGELERKLSDTQQHLDAANLRLAEFKDAELVRKLDAASIRRSRWANRDELNFVGADWDAFKAEIRSAGGNVEPIKVRRVFNGKTPPQQGEAAATEPFEIVYGHRRHQACLELGLPVNAIVVEAMEDQALFAEMDRENRQRENLSAWEQGRMYNLALREGLFPSIRRLSDELGVNLSQASRCCKLAQLPDAVVQAFPSPLGIQVRWAKPLADALQSDPDGMLERARALHAERGKLTAAEVIDRLLNQSRNDDKQPIAIHANGRVAASLKMGQKGKAVLEFEAGALEPSQHDALVTLIANFLSAS</sequence>
<evidence type="ECO:0000313" key="5">
    <source>
        <dbReference type="EMBL" id="VWC49241.1"/>
    </source>
</evidence>
<evidence type="ECO:0000256" key="1">
    <source>
        <dbReference type="ARBA" id="ARBA00006295"/>
    </source>
</evidence>
<dbReference type="GO" id="GO:0007059">
    <property type="term" value="P:chromosome segregation"/>
    <property type="evidence" value="ECO:0007669"/>
    <property type="project" value="TreeGrafter"/>
</dbReference>
<evidence type="ECO:0000313" key="6">
    <source>
        <dbReference type="Proteomes" id="UP000494261"/>
    </source>
</evidence>
<dbReference type="InterPro" id="IPR040873">
    <property type="entry name" value="SoPB_HTH"/>
</dbReference>
<dbReference type="Gene3D" id="3.90.1530.10">
    <property type="entry name" value="Conserved hypothetical protein from pyrococcus furiosus pfu- 392566-001, ParB domain"/>
    <property type="match status" value="1"/>
</dbReference>
<dbReference type="InterPro" id="IPR050336">
    <property type="entry name" value="Chromosome_partition/occlusion"/>
</dbReference>
<organism evidence="5 6">
    <name type="scientific">Burkholderia aenigmatica</name>
    <dbReference type="NCBI Taxonomy" id="2015348"/>
    <lineage>
        <taxon>Bacteria</taxon>
        <taxon>Pseudomonadati</taxon>
        <taxon>Pseudomonadota</taxon>
        <taxon>Betaproteobacteria</taxon>
        <taxon>Burkholderiales</taxon>
        <taxon>Burkholderiaceae</taxon>
        <taxon>Burkholderia</taxon>
        <taxon>Burkholderia cepacia complex</taxon>
    </lineage>
</organism>
<dbReference type="SMART" id="SM00470">
    <property type="entry name" value="ParB"/>
    <property type="match status" value="1"/>
</dbReference>